<reference evidence="3 4" key="1">
    <citation type="journal article" date="2017" name="Genome Biol. Evol.">
        <title>Phytophthora megakarya and P. palmivora, closely related causal agents of cacao black pod rot, underwent increases in genome sizes and gene numbers by different mechanisms.</title>
        <authorList>
            <person name="Ali S.S."/>
            <person name="Shao J."/>
            <person name="Lary D.J."/>
            <person name="Kronmiller B."/>
            <person name="Shen D."/>
            <person name="Strem M.D."/>
            <person name="Amoako-Attah I."/>
            <person name="Akrofi A.Y."/>
            <person name="Begoude B.A."/>
            <person name="Ten Hoopen G.M."/>
            <person name="Coulibaly K."/>
            <person name="Kebe B.I."/>
            <person name="Melnick R.L."/>
            <person name="Guiltinan M.J."/>
            <person name="Tyler B.M."/>
            <person name="Meinhardt L.W."/>
            <person name="Bailey B.A."/>
        </authorList>
    </citation>
    <scope>NUCLEOTIDE SEQUENCE [LARGE SCALE GENOMIC DNA]</scope>
    <source>
        <strain evidence="4">sbr112.9</strain>
    </source>
</reference>
<dbReference type="AlphaFoldDB" id="A0A2P4YN07"/>
<keyword evidence="4" id="KW-1185">Reference proteome</keyword>
<dbReference type="Pfam" id="PF24626">
    <property type="entry name" value="SH3_Tf2-1"/>
    <property type="match status" value="1"/>
</dbReference>
<feature type="domain" description="Tf2-1-like SH3-like" evidence="2">
    <location>
        <begin position="126"/>
        <end position="164"/>
    </location>
</feature>
<comment type="caution">
    <text evidence="3">The sequence shown here is derived from an EMBL/GenBank/DDBJ whole genome shotgun (WGS) entry which is preliminary data.</text>
</comment>
<dbReference type="Proteomes" id="UP000237271">
    <property type="component" value="Unassembled WGS sequence"/>
</dbReference>
<gene>
    <name evidence="3" type="ORF">PHPALM_3252</name>
</gene>
<evidence type="ECO:0000313" key="4">
    <source>
        <dbReference type="Proteomes" id="UP000237271"/>
    </source>
</evidence>
<dbReference type="InterPro" id="IPR056924">
    <property type="entry name" value="SH3_Tf2-1"/>
</dbReference>
<accession>A0A2P4YN07</accession>
<proteinExistence type="predicted"/>
<sequence>MVRRSASITCSKILFAVSVRKHLGPGRTSFLWLGLHQQCGTTGFTQFYSNHLRHPLVLLTLRGDIDASIVSGGEARKAFSSQVSEIEPVSLKRQLASFLDDRLTLIIRVRDAMASAQDRQTEYSDKRKSNKLNHRFIGPFAVLARHDAAYTIDLPTSMATHPTFDYHGPLGPSPRTEEGQGEISPPQIEVEPSGQPKLPVSEPVNEAQAGTPANHTKGYGGTEWEELV</sequence>
<feature type="region of interest" description="Disordered" evidence="1">
    <location>
        <begin position="163"/>
        <end position="228"/>
    </location>
</feature>
<dbReference type="OrthoDB" id="1939135at2759"/>
<evidence type="ECO:0000256" key="1">
    <source>
        <dbReference type="SAM" id="MobiDB-lite"/>
    </source>
</evidence>
<evidence type="ECO:0000259" key="2">
    <source>
        <dbReference type="Pfam" id="PF24626"/>
    </source>
</evidence>
<dbReference type="EMBL" id="NCKW01001836">
    <property type="protein sequence ID" value="POM79139.1"/>
    <property type="molecule type" value="Genomic_DNA"/>
</dbReference>
<protein>
    <submittedName>
        <fullName evidence="3">Pol protein</fullName>
    </submittedName>
</protein>
<name>A0A2P4YN07_9STRA</name>
<organism evidence="3 4">
    <name type="scientific">Phytophthora palmivora</name>
    <dbReference type="NCBI Taxonomy" id="4796"/>
    <lineage>
        <taxon>Eukaryota</taxon>
        <taxon>Sar</taxon>
        <taxon>Stramenopiles</taxon>
        <taxon>Oomycota</taxon>
        <taxon>Peronosporomycetes</taxon>
        <taxon>Peronosporales</taxon>
        <taxon>Peronosporaceae</taxon>
        <taxon>Phytophthora</taxon>
    </lineage>
</organism>
<evidence type="ECO:0000313" key="3">
    <source>
        <dbReference type="EMBL" id="POM79139.1"/>
    </source>
</evidence>